<keyword evidence="3" id="KW-1185">Reference proteome</keyword>
<organism evidence="2 3">
    <name type="scientific">Canna indica</name>
    <name type="common">Indian-shot</name>
    <dbReference type="NCBI Taxonomy" id="4628"/>
    <lineage>
        <taxon>Eukaryota</taxon>
        <taxon>Viridiplantae</taxon>
        <taxon>Streptophyta</taxon>
        <taxon>Embryophyta</taxon>
        <taxon>Tracheophyta</taxon>
        <taxon>Spermatophyta</taxon>
        <taxon>Magnoliopsida</taxon>
        <taxon>Liliopsida</taxon>
        <taxon>Zingiberales</taxon>
        <taxon>Cannaceae</taxon>
        <taxon>Canna</taxon>
    </lineage>
</organism>
<dbReference type="Pfam" id="PF25761">
    <property type="entry name" value="TPR_PATROL1"/>
    <property type="match status" value="1"/>
</dbReference>
<sequence length="137" mass="15931">MKADTIIDMLMCASQQIFENLKTMKSGRRSATDADTLLRILCHKKDKVASNFLKIQYQLPKSSDYDDTFAKAPHGKSPLRRKSSFNWNKNGQRSFRILKMRDHFDCISHVVERIKVLELELKKSEHLEAILEDFITS</sequence>
<evidence type="ECO:0000313" key="2">
    <source>
        <dbReference type="EMBL" id="WOL10570.1"/>
    </source>
</evidence>
<proteinExistence type="predicted"/>
<dbReference type="PANTHER" id="PTHR31280">
    <property type="entry name" value="PROTEIN UNC-13 HOMOLOG"/>
    <property type="match status" value="1"/>
</dbReference>
<dbReference type="EMBL" id="CP136895">
    <property type="protein sequence ID" value="WOL10570.1"/>
    <property type="molecule type" value="Genomic_DNA"/>
</dbReference>
<feature type="domain" description="PATROL1-like C-terminal" evidence="1">
    <location>
        <begin position="23"/>
        <end position="62"/>
    </location>
</feature>
<dbReference type="AlphaFoldDB" id="A0AAQ3KKV7"/>
<dbReference type="InterPro" id="IPR057984">
    <property type="entry name" value="PATROL1_C"/>
</dbReference>
<evidence type="ECO:0000313" key="3">
    <source>
        <dbReference type="Proteomes" id="UP001327560"/>
    </source>
</evidence>
<accession>A0AAQ3KKV7</accession>
<dbReference type="Proteomes" id="UP001327560">
    <property type="component" value="Chromosome 6"/>
</dbReference>
<dbReference type="PANTHER" id="PTHR31280:SF3">
    <property type="entry name" value="DNA TOPOISOMERASE 4 SUBUNIT B (DUF810)"/>
    <property type="match status" value="1"/>
</dbReference>
<evidence type="ECO:0000259" key="1">
    <source>
        <dbReference type="Pfam" id="PF25761"/>
    </source>
</evidence>
<protein>
    <recommendedName>
        <fullName evidence="1">PATROL1-like C-terminal domain-containing protein</fullName>
    </recommendedName>
</protein>
<reference evidence="2 3" key="1">
    <citation type="submission" date="2023-10" db="EMBL/GenBank/DDBJ databases">
        <title>Chromosome-scale genome assembly provides insights into flower coloration mechanisms of Canna indica.</title>
        <authorList>
            <person name="Li C."/>
        </authorList>
    </citation>
    <scope>NUCLEOTIDE SEQUENCE [LARGE SCALE GENOMIC DNA]</scope>
    <source>
        <tissue evidence="2">Flower</tissue>
    </source>
</reference>
<name>A0AAQ3KKV7_9LILI</name>
<dbReference type="InterPro" id="IPR008528">
    <property type="entry name" value="unc-13_homologue"/>
</dbReference>
<gene>
    <name evidence="2" type="ORF">Cni_G19329</name>
</gene>